<dbReference type="EMBL" id="LR797369">
    <property type="protein sequence ID" value="CAB4211102.1"/>
    <property type="molecule type" value="Genomic_DNA"/>
</dbReference>
<organism evidence="6">
    <name type="scientific">uncultured Caudovirales phage</name>
    <dbReference type="NCBI Taxonomy" id="2100421"/>
    <lineage>
        <taxon>Viruses</taxon>
        <taxon>Duplodnaviria</taxon>
        <taxon>Heunggongvirae</taxon>
        <taxon>Uroviricota</taxon>
        <taxon>Caudoviricetes</taxon>
        <taxon>Peduoviridae</taxon>
        <taxon>Maltschvirus</taxon>
        <taxon>Maltschvirus maltsch</taxon>
    </lineage>
</organism>
<reference evidence="6" key="1">
    <citation type="submission" date="2020-05" db="EMBL/GenBank/DDBJ databases">
        <authorList>
            <person name="Chiriac C."/>
            <person name="Salcher M."/>
            <person name="Ghai R."/>
            <person name="Kavagutti S V."/>
        </authorList>
    </citation>
    <scope>NUCLEOTIDE SEQUENCE</scope>
</reference>
<evidence type="ECO:0000313" key="1">
    <source>
        <dbReference type="EMBL" id="CAB4170382.1"/>
    </source>
</evidence>
<evidence type="ECO:0000313" key="6">
    <source>
        <dbReference type="EMBL" id="CAB4222570.1"/>
    </source>
</evidence>
<evidence type="ECO:0000313" key="7">
    <source>
        <dbReference type="EMBL" id="CAB5227685.1"/>
    </source>
</evidence>
<dbReference type="EMBL" id="LR797518">
    <property type="protein sequence ID" value="CAB4222570.1"/>
    <property type="molecule type" value="Genomic_DNA"/>
</dbReference>
<dbReference type="EMBL" id="LR797157">
    <property type="protein sequence ID" value="CAB4190712.1"/>
    <property type="molecule type" value="Genomic_DNA"/>
</dbReference>
<evidence type="ECO:0000313" key="5">
    <source>
        <dbReference type="EMBL" id="CAB4211102.1"/>
    </source>
</evidence>
<dbReference type="EMBL" id="LR796860">
    <property type="protein sequence ID" value="CAB4170382.1"/>
    <property type="molecule type" value="Genomic_DNA"/>
</dbReference>
<name>A0A6J5T4S2_9CAUD</name>
<gene>
    <name evidence="3" type="ORF">UFOVP1065_125</name>
    <name evidence="4" type="ORF">UFOVP1198_94</name>
    <name evidence="5" type="ORF">UFOVP1418_86</name>
    <name evidence="7" type="ORF">UFOVP1524_64</name>
    <name evidence="6" type="ORF">UFOVP1651_64</name>
    <name evidence="1" type="ORF">UFOVP908_42</name>
    <name evidence="2" type="ORF">UFOVP990_94</name>
</gene>
<evidence type="ECO:0000313" key="2">
    <source>
        <dbReference type="EMBL" id="CAB4176930.1"/>
    </source>
</evidence>
<dbReference type="EMBL" id="LR798378">
    <property type="protein sequence ID" value="CAB5227685.1"/>
    <property type="molecule type" value="Genomic_DNA"/>
</dbReference>
<accession>A0A6J5T4S2</accession>
<protein>
    <recommendedName>
        <fullName evidence="8">HNHc domain containing protein</fullName>
    </recommendedName>
</protein>
<evidence type="ECO:0000313" key="3">
    <source>
        <dbReference type="EMBL" id="CAB4182063.1"/>
    </source>
</evidence>
<dbReference type="EMBL" id="LR797021">
    <property type="protein sequence ID" value="CAB4182063.1"/>
    <property type="molecule type" value="Genomic_DNA"/>
</dbReference>
<dbReference type="EMBL" id="LR796945">
    <property type="protein sequence ID" value="CAB4176930.1"/>
    <property type="molecule type" value="Genomic_DNA"/>
</dbReference>
<sequence>MPRGVYPRKKKELHLDHVRDAHVGHGMERSSHWPTVQHKHLKKFPKCAVCDGIENLNVHHKKPFHLFPELELEPTNLITLCMDGDKDCHIKLGHGGNFKAYNPHVEDHVVIVKENFTLLEEYAAIAKKARLLT</sequence>
<evidence type="ECO:0000313" key="4">
    <source>
        <dbReference type="EMBL" id="CAB4190712.1"/>
    </source>
</evidence>
<proteinExistence type="predicted"/>
<evidence type="ECO:0008006" key="8">
    <source>
        <dbReference type="Google" id="ProtNLM"/>
    </source>
</evidence>